<dbReference type="PANTHER" id="PTHR35037:SF3">
    <property type="entry name" value="C-TERMINAL REGION OF AIDA-LIKE PROTEIN"/>
    <property type="match status" value="1"/>
</dbReference>
<keyword evidence="5" id="KW-1185">Reference proteome</keyword>
<dbReference type="InterPro" id="IPR036709">
    <property type="entry name" value="Autotransporte_beta_dom_sf"/>
</dbReference>
<gene>
    <name evidence="4" type="ORF">GTW23_13215</name>
</gene>
<dbReference type="Gene3D" id="2.40.128.130">
    <property type="entry name" value="Autotransporter beta-domain"/>
    <property type="match status" value="1"/>
</dbReference>
<evidence type="ECO:0000256" key="2">
    <source>
        <dbReference type="SAM" id="SignalP"/>
    </source>
</evidence>
<evidence type="ECO:0000313" key="4">
    <source>
        <dbReference type="EMBL" id="MCO6409137.1"/>
    </source>
</evidence>
<dbReference type="Pfam" id="PF12951">
    <property type="entry name" value="PATR"/>
    <property type="match status" value="6"/>
</dbReference>
<dbReference type="InterPro" id="IPR011050">
    <property type="entry name" value="Pectin_lyase_fold/virulence"/>
</dbReference>
<dbReference type="Pfam" id="PF03797">
    <property type="entry name" value="Autotransporter"/>
    <property type="match status" value="1"/>
</dbReference>
<dbReference type="Proteomes" id="UP001320715">
    <property type="component" value="Unassembled WGS sequence"/>
</dbReference>
<keyword evidence="1 2" id="KW-0732">Signal</keyword>
<reference evidence="4 5" key="1">
    <citation type="submission" date="2020-01" db="EMBL/GenBank/DDBJ databases">
        <title>Genomes of bacteria type strains.</title>
        <authorList>
            <person name="Chen J."/>
            <person name="Zhu S."/>
            <person name="Yang J."/>
        </authorList>
    </citation>
    <scope>NUCLEOTIDE SEQUENCE [LARGE SCALE GENOMIC DNA]</scope>
    <source>
        <strain evidence="4 5">DSM 16655</strain>
    </source>
</reference>
<proteinExistence type="predicted"/>
<dbReference type="SUPFAM" id="SSF103515">
    <property type="entry name" value="Autotransporter"/>
    <property type="match status" value="1"/>
</dbReference>
<dbReference type="PANTHER" id="PTHR35037">
    <property type="entry name" value="C-TERMINAL REGION OF AIDA-LIKE PROTEIN"/>
    <property type="match status" value="1"/>
</dbReference>
<feature type="chain" id="PRO_5046780934" evidence="2">
    <location>
        <begin position="21"/>
        <end position="1252"/>
    </location>
</feature>
<feature type="signal peptide" evidence="2">
    <location>
        <begin position="1"/>
        <end position="20"/>
    </location>
</feature>
<evidence type="ECO:0000259" key="3">
    <source>
        <dbReference type="PROSITE" id="PS51208"/>
    </source>
</evidence>
<organism evidence="4 5">
    <name type="scientific">Hoeflea alexandrii</name>
    <dbReference type="NCBI Taxonomy" id="288436"/>
    <lineage>
        <taxon>Bacteria</taxon>
        <taxon>Pseudomonadati</taxon>
        <taxon>Pseudomonadota</taxon>
        <taxon>Alphaproteobacteria</taxon>
        <taxon>Hyphomicrobiales</taxon>
        <taxon>Rhizobiaceae</taxon>
        <taxon>Hoeflea</taxon>
    </lineage>
</organism>
<dbReference type="InterPro" id="IPR013425">
    <property type="entry name" value="Autotrns_rpt"/>
</dbReference>
<feature type="domain" description="Autotransporter" evidence="3">
    <location>
        <begin position="975"/>
        <end position="1252"/>
    </location>
</feature>
<name>A0ABT1CSH5_9HYPH</name>
<dbReference type="InterPro" id="IPR012332">
    <property type="entry name" value="Autotransporter_pectin_lyase_C"/>
</dbReference>
<dbReference type="InterPro" id="IPR006315">
    <property type="entry name" value="OM_autotransptr_brl_dom"/>
</dbReference>
<dbReference type="InterPro" id="IPR005546">
    <property type="entry name" value="Autotransporte_beta"/>
</dbReference>
<sequence length="1252" mass="121606">MSRKVLLLATALTGSLVVSSALMDPARAQALTGDVVANNGDTVNVTVSSTPNSVTNNGGQVLVETGGVTLTTNFVQQGGETRVAAGGVLTDTDGVVAISGGEVQNNGGGAITSAVSVSGGTLIASGGTFGGNVTISGTGEFNVDGSATVGTTTMTGGVIDVGDAFTLNTDLVQSGGTTTINFNATLTDAGGTTLTGGTITNEGTISNSVTVNGGTLTNSTGGAVNGLTSVQSGTLNAAGGTFAGGVAAQGGTVNMTASQTLDLTNNGSVININTGVNLTDDLVNNSGTLNIAGTLTGNLTNSATAYVTGTITGNVINNSSLIFNGNDTLTYAGNISGTGSLTKSGAGTRTLTGTNTHSGSTTVEAGTLRAGSAGAFTANTAYTVNGGTLDLNGHNLTMSALSGSGGTVALGNAGLTVNQSGTATYAGVISGTGSLIKSGAGTVTLTGANSHTGGTTVSGGMLQIGNGGTSGSIGGDITNNAALTFNRSNALIFSDDISGTGSLAKSGAGTLTLTGTNTHSGGTTISSGTLQVGDGGASGSIGGNITNNAALVFNRNDALTYAGVISGTGSLTKSGAGTLTLTGTNTHSGGTTISSGTLQVGNGGASGSIGGDITNNAVLIFNRSGALAYAGAMSGTGSLTKSGAGTLTLTGTNTHSGGTTISSGTLQVGDGGASGSIGGDITNNSALIFNRSGALTYAGAMSGTGSLTKSGAGTLTLTGTNTHTGGTTISAGKLVVNGSIGAVTLNGGTVGGSGTLGGLTASTGSTIAPGNSIGTLNVAGNSAFASGSTYAVEVDSAGNSDRLAATGTVTIDSGAKVTVAAENGTDDGSTYAVSTTYTIITAGAGITGTFGSVSENFAFLDAALGYGANAVTLTLTRNDTSFAAAAITANQRAAANGLDSLRAGNAVYDAVVVLNQASARTAFDSLSGEIHASTAGLFIGNSRFARDAAGNRIRSAFEGVPGGNQPVMAFDDLGGVPVGAAVWGHTYGSWSRFGGNGNAAGMNTTSGGFLFGADADMAAGWRGGLMAGYGNVSFNVDARVSSGDAHSYTLGAYAGRQVGPLGLRLGASYALHDLSTSRHVSAGTLRNTLSTGHVASTAQLFGEVGYSLEGGGARFEPFAAIALIHQHTPAFTETGGAAALSVASASQTLGVTTIGLRVERQVAAGESYTASLGGSLGWSHMIGDPEQSSSMRFSSGNAFTISGLPLDRDTAQIEAGLRLNFEDGAIFNLDYQGELGTRTQSHGVAARFSKSF</sequence>
<evidence type="ECO:0000256" key="1">
    <source>
        <dbReference type="ARBA" id="ARBA00022729"/>
    </source>
</evidence>
<comment type="caution">
    <text evidence="4">The sequence shown here is derived from an EMBL/GenBank/DDBJ whole genome shotgun (WGS) entry which is preliminary data.</text>
</comment>
<dbReference type="RefSeq" id="WP_252916104.1">
    <property type="nucleotide sequence ID" value="NZ_JAAAML010000002.1"/>
</dbReference>
<dbReference type="EMBL" id="JAAAML010000002">
    <property type="protein sequence ID" value="MCO6409137.1"/>
    <property type="molecule type" value="Genomic_DNA"/>
</dbReference>
<protein>
    <submittedName>
        <fullName evidence="4">Autotransporter domain-containing protein</fullName>
    </submittedName>
</protein>
<evidence type="ECO:0000313" key="5">
    <source>
        <dbReference type="Proteomes" id="UP001320715"/>
    </source>
</evidence>
<dbReference type="Gene3D" id="2.160.20.20">
    <property type="match status" value="3"/>
</dbReference>
<accession>A0ABT1CSH5</accession>
<dbReference type="NCBIfam" id="TIGR01414">
    <property type="entry name" value="autotrans_barl"/>
    <property type="match status" value="1"/>
</dbReference>
<dbReference type="NCBIfam" id="TIGR02601">
    <property type="entry name" value="autotrns_rpt"/>
    <property type="match status" value="6"/>
</dbReference>
<dbReference type="PROSITE" id="PS51208">
    <property type="entry name" value="AUTOTRANSPORTER"/>
    <property type="match status" value="1"/>
</dbReference>
<dbReference type="SUPFAM" id="SSF51126">
    <property type="entry name" value="Pectin lyase-like"/>
    <property type="match status" value="4"/>
</dbReference>
<dbReference type="SMART" id="SM00869">
    <property type="entry name" value="Autotransporter"/>
    <property type="match status" value="1"/>
</dbReference>
<dbReference type="InterPro" id="IPR051551">
    <property type="entry name" value="Autotransporter_adhesion"/>
</dbReference>